<sequence length="303" mass="34132">MKIAILNKYQNKVNRGAETFVTELSKRLSKNHQVDILTRINFLKRYDLIIPTNGRFQVFIVRILTWLTNSKMIVSGQSGIGWDDRLNLYALPNYFIALSLKALNWAKKINPFVKSVYIPNGVDLAKFTFKGSTFKGSRTILSVGAFTEQKRHELVIKAVSKLKETKLIIAGGGGGLKNKIYDFGIKNLGKDRFEMLETTNDKMPEIYNRADLFTLASVPSESFGIVFVEAMASGLPVIATDDPIRREIVGNAGLFVDPADTDAYAQAMEKALNTDWGEKPRKQAEKFGWDMIAQKYEDLFKSL</sequence>
<dbReference type="GO" id="GO:0016757">
    <property type="term" value="F:glycosyltransferase activity"/>
    <property type="evidence" value="ECO:0007669"/>
    <property type="project" value="InterPro"/>
</dbReference>
<dbReference type="AlphaFoldDB" id="A0A0F9ZMS8"/>
<gene>
    <name evidence="3" type="ORF">UR35_C0001G0101</name>
</gene>
<feature type="domain" description="Glycosyl transferase family 1" evidence="2">
    <location>
        <begin position="130"/>
        <end position="284"/>
    </location>
</feature>
<proteinExistence type="predicted"/>
<dbReference type="InterPro" id="IPR001296">
    <property type="entry name" value="Glyco_trans_1"/>
</dbReference>
<dbReference type="PANTHER" id="PTHR46401:SF2">
    <property type="entry name" value="GLYCOSYLTRANSFERASE WBBK-RELATED"/>
    <property type="match status" value="1"/>
</dbReference>
<evidence type="ECO:0000256" key="1">
    <source>
        <dbReference type="ARBA" id="ARBA00022679"/>
    </source>
</evidence>
<dbReference type="Gene3D" id="3.40.50.2000">
    <property type="entry name" value="Glycogen Phosphorylase B"/>
    <property type="match status" value="2"/>
</dbReference>
<evidence type="ECO:0000259" key="2">
    <source>
        <dbReference type="Pfam" id="PF00534"/>
    </source>
</evidence>
<dbReference type="PANTHER" id="PTHR46401">
    <property type="entry name" value="GLYCOSYLTRANSFERASE WBBK-RELATED"/>
    <property type="match status" value="1"/>
</dbReference>
<dbReference type="CDD" id="cd03801">
    <property type="entry name" value="GT4_PimA-like"/>
    <property type="match status" value="1"/>
</dbReference>
<keyword evidence="1" id="KW-0808">Transferase</keyword>
<name>A0A0F9ZMS8_9BACT</name>
<reference evidence="3 4" key="1">
    <citation type="journal article" date="2015" name="Nature">
        <title>rRNA introns, odd ribosomes, and small enigmatic genomes across a large radiation of phyla.</title>
        <authorList>
            <person name="Brown C.T."/>
            <person name="Hug L.A."/>
            <person name="Thomas B.C."/>
            <person name="Sharon I."/>
            <person name="Castelle C.J."/>
            <person name="Singh A."/>
            <person name="Wilkins M.J."/>
            <person name="Williams K.H."/>
            <person name="Banfield J.F."/>
        </authorList>
    </citation>
    <scope>NUCLEOTIDE SEQUENCE [LARGE SCALE GENOMIC DNA]</scope>
</reference>
<evidence type="ECO:0000313" key="3">
    <source>
        <dbReference type="EMBL" id="KKP45504.1"/>
    </source>
</evidence>
<comment type="caution">
    <text evidence="3">The sequence shown here is derived from an EMBL/GenBank/DDBJ whole genome shotgun (WGS) entry which is preliminary data.</text>
</comment>
<dbReference type="Pfam" id="PF00534">
    <property type="entry name" value="Glycos_transf_1"/>
    <property type="match status" value="1"/>
</dbReference>
<protein>
    <recommendedName>
        <fullName evidence="2">Glycosyl transferase family 1 domain-containing protein</fullName>
    </recommendedName>
</protein>
<dbReference type="STRING" id="1618566.UR35_C0001G0101"/>
<dbReference type="Proteomes" id="UP000034778">
    <property type="component" value="Unassembled WGS sequence"/>
</dbReference>
<organism evidence="3 4">
    <name type="scientific">Candidatus Woesebacteria bacterium GW2011_GWB1_33_22</name>
    <dbReference type="NCBI Taxonomy" id="1618566"/>
    <lineage>
        <taxon>Bacteria</taxon>
        <taxon>Candidatus Woeseibacteriota</taxon>
    </lineage>
</organism>
<dbReference type="EMBL" id="LBOW01000001">
    <property type="protein sequence ID" value="KKP45504.1"/>
    <property type="molecule type" value="Genomic_DNA"/>
</dbReference>
<dbReference type="GO" id="GO:0009103">
    <property type="term" value="P:lipopolysaccharide biosynthetic process"/>
    <property type="evidence" value="ECO:0007669"/>
    <property type="project" value="TreeGrafter"/>
</dbReference>
<dbReference type="SUPFAM" id="SSF53756">
    <property type="entry name" value="UDP-Glycosyltransferase/glycogen phosphorylase"/>
    <property type="match status" value="1"/>
</dbReference>
<evidence type="ECO:0000313" key="4">
    <source>
        <dbReference type="Proteomes" id="UP000034778"/>
    </source>
</evidence>
<accession>A0A0F9ZMS8</accession>